<keyword evidence="5" id="KW-0548">Nucleotidyltransferase</keyword>
<comment type="caution">
    <text evidence="5">The sequence shown here is derived from an EMBL/GenBank/DDBJ whole genome shotgun (WGS) entry which is preliminary data.</text>
</comment>
<dbReference type="InterPro" id="IPR001789">
    <property type="entry name" value="Sig_transdc_resp-reg_receiver"/>
</dbReference>
<evidence type="ECO:0000256" key="2">
    <source>
        <dbReference type="PROSITE-ProRule" id="PRU00169"/>
    </source>
</evidence>
<proteinExistence type="predicted"/>
<protein>
    <submittedName>
        <fullName evidence="5">Diguanylate cyclase</fullName>
        <ecNumber evidence="5">2.7.7.65</ecNumber>
    </submittedName>
</protein>
<name>A0ABS5I872_9PROT</name>
<dbReference type="PANTHER" id="PTHR44591:SF23">
    <property type="entry name" value="CHEY SUBFAMILY"/>
    <property type="match status" value="1"/>
</dbReference>
<dbReference type="PROSITE" id="PS50887">
    <property type="entry name" value="GGDEF"/>
    <property type="match status" value="1"/>
</dbReference>
<dbReference type="SUPFAM" id="SSF55073">
    <property type="entry name" value="Nucleotide cyclase"/>
    <property type="match status" value="1"/>
</dbReference>
<dbReference type="InterPro" id="IPR011006">
    <property type="entry name" value="CheY-like_superfamily"/>
</dbReference>
<evidence type="ECO:0000313" key="6">
    <source>
        <dbReference type="Proteomes" id="UP000680714"/>
    </source>
</evidence>
<dbReference type="NCBIfam" id="TIGR00254">
    <property type="entry name" value="GGDEF"/>
    <property type="match status" value="1"/>
</dbReference>
<dbReference type="EMBL" id="JAGTUF010000001">
    <property type="protein sequence ID" value="MBR9970605.1"/>
    <property type="molecule type" value="Genomic_DNA"/>
</dbReference>
<keyword evidence="1" id="KW-0597">Phosphoprotein</keyword>
<dbReference type="RefSeq" id="WP_211546089.1">
    <property type="nucleotide sequence ID" value="NZ_JAGTUF010000001.1"/>
</dbReference>
<dbReference type="CDD" id="cd00156">
    <property type="entry name" value="REC"/>
    <property type="match status" value="1"/>
</dbReference>
<dbReference type="InterPro" id="IPR050595">
    <property type="entry name" value="Bact_response_regulator"/>
</dbReference>
<evidence type="ECO:0000313" key="5">
    <source>
        <dbReference type="EMBL" id="MBR9970605.1"/>
    </source>
</evidence>
<keyword evidence="6" id="KW-1185">Reference proteome</keyword>
<reference evidence="5 6" key="1">
    <citation type="submission" date="2021-04" db="EMBL/GenBank/DDBJ databases">
        <title>Magnetospirillum sulfuroxidans sp. nov., a facultative chemolithoautotrophic sulfur-oxidizing alphaproteobacterium isolated from freshwater sediment and proposals for Paramagetospirillum gen. nov., and Magnetospirillaceae fam. nov.</title>
        <authorList>
            <person name="Koziaeva V."/>
            <person name="Geelhoed J.S."/>
            <person name="Sorokin D.Y."/>
            <person name="Grouzdev D.S."/>
        </authorList>
    </citation>
    <scope>NUCLEOTIDE SEQUENCE [LARGE SCALE GENOMIC DNA]</scope>
    <source>
        <strain evidence="5 6">J10</strain>
    </source>
</reference>
<organism evidence="5 6">
    <name type="scientific">Magnetospirillum sulfuroxidans</name>
    <dbReference type="NCBI Taxonomy" id="611300"/>
    <lineage>
        <taxon>Bacteria</taxon>
        <taxon>Pseudomonadati</taxon>
        <taxon>Pseudomonadota</taxon>
        <taxon>Alphaproteobacteria</taxon>
        <taxon>Rhodospirillales</taxon>
        <taxon>Rhodospirillaceae</taxon>
        <taxon>Magnetospirillum</taxon>
    </lineage>
</organism>
<feature type="domain" description="Response regulatory" evidence="3">
    <location>
        <begin position="6"/>
        <end position="121"/>
    </location>
</feature>
<dbReference type="GO" id="GO:0052621">
    <property type="term" value="F:diguanylate cyclase activity"/>
    <property type="evidence" value="ECO:0007669"/>
    <property type="project" value="UniProtKB-EC"/>
</dbReference>
<sequence>MIRLANVLIIDANTARSATLKERLARGGYHAGTADSVAKGLENAHIEHPDLILIGTPDQGDAVTLGSQIKHDLEIADIPVVLIADRLLAELCGQCLDAGLDDVLSISCDDAELFARMRPLVRLATMHTELRQRAITARSFGVQARDRMVNSADTPATILIIGDDPEPVGAVLAGYGEVVLATSLYEAEDLLVRRNFDAAVLSFAQEPEGLLSFCSQVRNNPRLFNLPMVLLAGLGTDNADSYRRGATRVLGRPVEPLVLKSAVLSLVRRQQLRWSIRGALNDSLAPSTREAVTGAYSRAFLEAYLGSRIETAKTQDRHLAVVFFAAPNIEGVRQQFGDDAALHLTQQVGQWITGLLRAEDLTASFKPHEFCVVLPDTPIHEAEVVMHRIAGVLAYTDFAVRDVYQPVKVWVQVGCTVVDGQDSLDSVLSRARQNLD</sequence>
<dbReference type="PROSITE" id="PS50110">
    <property type="entry name" value="RESPONSE_REGULATORY"/>
    <property type="match status" value="1"/>
</dbReference>
<comment type="caution">
    <text evidence="2">Lacks conserved residue(s) required for the propagation of feature annotation.</text>
</comment>
<evidence type="ECO:0000256" key="1">
    <source>
        <dbReference type="ARBA" id="ARBA00022553"/>
    </source>
</evidence>
<dbReference type="SUPFAM" id="SSF52172">
    <property type="entry name" value="CheY-like"/>
    <property type="match status" value="2"/>
</dbReference>
<dbReference type="SMART" id="SM00448">
    <property type="entry name" value="REC"/>
    <property type="match status" value="2"/>
</dbReference>
<dbReference type="EC" id="2.7.7.65" evidence="5"/>
<dbReference type="PANTHER" id="PTHR44591">
    <property type="entry name" value="STRESS RESPONSE REGULATOR PROTEIN 1"/>
    <property type="match status" value="1"/>
</dbReference>
<dbReference type="InterPro" id="IPR029787">
    <property type="entry name" value="Nucleotide_cyclase"/>
</dbReference>
<dbReference type="Pfam" id="PF00990">
    <property type="entry name" value="GGDEF"/>
    <property type="match status" value="1"/>
</dbReference>
<dbReference type="Gene3D" id="3.30.70.270">
    <property type="match status" value="1"/>
</dbReference>
<accession>A0ABS5I872</accession>
<dbReference type="InterPro" id="IPR000160">
    <property type="entry name" value="GGDEF_dom"/>
</dbReference>
<gene>
    <name evidence="5" type="ORF">KEC16_02625</name>
</gene>
<feature type="domain" description="GGDEF" evidence="4">
    <location>
        <begin position="317"/>
        <end position="436"/>
    </location>
</feature>
<dbReference type="Gene3D" id="3.40.50.2300">
    <property type="match status" value="2"/>
</dbReference>
<dbReference type="Proteomes" id="UP000680714">
    <property type="component" value="Unassembled WGS sequence"/>
</dbReference>
<dbReference type="InterPro" id="IPR043128">
    <property type="entry name" value="Rev_trsase/Diguanyl_cyclase"/>
</dbReference>
<evidence type="ECO:0000259" key="3">
    <source>
        <dbReference type="PROSITE" id="PS50110"/>
    </source>
</evidence>
<dbReference type="SMART" id="SM00267">
    <property type="entry name" value="GGDEF"/>
    <property type="match status" value="1"/>
</dbReference>
<keyword evidence="5" id="KW-0808">Transferase</keyword>
<evidence type="ECO:0000259" key="4">
    <source>
        <dbReference type="PROSITE" id="PS50887"/>
    </source>
</evidence>